<accession>A0A820HS42</accession>
<reference evidence="1" key="1">
    <citation type="submission" date="2021-02" db="EMBL/GenBank/DDBJ databases">
        <authorList>
            <person name="Nowell W R."/>
        </authorList>
    </citation>
    <scope>NUCLEOTIDE SEQUENCE</scope>
</reference>
<proteinExistence type="predicted"/>
<organism evidence="1 2">
    <name type="scientific">Rotaria sordida</name>
    <dbReference type="NCBI Taxonomy" id="392033"/>
    <lineage>
        <taxon>Eukaryota</taxon>
        <taxon>Metazoa</taxon>
        <taxon>Spiralia</taxon>
        <taxon>Gnathifera</taxon>
        <taxon>Rotifera</taxon>
        <taxon>Eurotatoria</taxon>
        <taxon>Bdelloidea</taxon>
        <taxon>Philodinida</taxon>
        <taxon>Philodinidae</taxon>
        <taxon>Rotaria</taxon>
    </lineage>
</organism>
<dbReference type="AlphaFoldDB" id="A0A820HS42"/>
<dbReference type="Proteomes" id="UP000663836">
    <property type="component" value="Unassembled WGS sequence"/>
</dbReference>
<protein>
    <submittedName>
        <fullName evidence="1">Uncharacterized protein</fullName>
    </submittedName>
</protein>
<name>A0A820HS42_9BILA</name>
<comment type="caution">
    <text evidence="1">The sequence shown here is derived from an EMBL/GenBank/DDBJ whole genome shotgun (WGS) entry which is preliminary data.</text>
</comment>
<gene>
    <name evidence="1" type="ORF">JBS370_LOCUS40269</name>
</gene>
<evidence type="ECO:0000313" key="2">
    <source>
        <dbReference type="Proteomes" id="UP000663836"/>
    </source>
</evidence>
<dbReference type="EMBL" id="CAJOBD010034809">
    <property type="protein sequence ID" value="CAF4297584.1"/>
    <property type="molecule type" value="Genomic_DNA"/>
</dbReference>
<evidence type="ECO:0000313" key="1">
    <source>
        <dbReference type="EMBL" id="CAF4297584.1"/>
    </source>
</evidence>
<sequence length="64" mass="7644">VEGLKKLANNYQQRIEIIKTKLEQNILSDIYQWIKYMHEYALISEYVIDSPRENLTNDNKITSI</sequence>
<feature type="non-terminal residue" evidence="1">
    <location>
        <position position="1"/>
    </location>
</feature>